<evidence type="ECO:0000313" key="1">
    <source>
        <dbReference type="EMBL" id="KAK3914775.1"/>
    </source>
</evidence>
<feature type="non-terminal residue" evidence="1">
    <location>
        <position position="69"/>
    </location>
</feature>
<dbReference type="Proteomes" id="UP001219518">
    <property type="component" value="Unassembled WGS sequence"/>
</dbReference>
<gene>
    <name evidence="1" type="ORF">KUF71_024270</name>
</gene>
<organism evidence="1 2">
    <name type="scientific">Frankliniella fusca</name>
    <dbReference type="NCBI Taxonomy" id="407009"/>
    <lineage>
        <taxon>Eukaryota</taxon>
        <taxon>Metazoa</taxon>
        <taxon>Ecdysozoa</taxon>
        <taxon>Arthropoda</taxon>
        <taxon>Hexapoda</taxon>
        <taxon>Insecta</taxon>
        <taxon>Pterygota</taxon>
        <taxon>Neoptera</taxon>
        <taxon>Paraneoptera</taxon>
        <taxon>Thysanoptera</taxon>
        <taxon>Terebrantia</taxon>
        <taxon>Thripoidea</taxon>
        <taxon>Thripidae</taxon>
        <taxon>Frankliniella</taxon>
    </lineage>
</organism>
<comment type="caution">
    <text evidence="1">The sequence shown here is derived from an EMBL/GenBank/DDBJ whole genome shotgun (WGS) entry which is preliminary data.</text>
</comment>
<name>A0AAE1H6Q1_9NEOP</name>
<reference evidence="1" key="2">
    <citation type="journal article" date="2023" name="BMC Genomics">
        <title>Pest status, molecular evolution, and epigenetic factors derived from the genome assembly of Frankliniella fusca, a thysanopteran phytovirus vector.</title>
        <authorList>
            <person name="Catto M.A."/>
            <person name="Labadie P.E."/>
            <person name="Jacobson A.L."/>
            <person name="Kennedy G.G."/>
            <person name="Srinivasan R."/>
            <person name="Hunt B.G."/>
        </authorList>
    </citation>
    <scope>NUCLEOTIDE SEQUENCE</scope>
    <source>
        <strain evidence="1">PL_HMW_Pooled</strain>
    </source>
</reference>
<dbReference type="EMBL" id="JAHWGI010000392">
    <property type="protein sequence ID" value="KAK3914775.1"/>
    <property type="molecule type" value="Genomic_DNA"/>
</dbReference>
<keyword evidence="2" id="KW-1185">Reference proteome</keyword>
<evidence type="ECO:0000313" key="2">
    <source>
        <dbReference type="Proteomes" id="UP001219518"/>
    </source>
</evidence>
<protein>
    <submittedName>
        <fullName evidence="1">Exocyst complex component 3-like protein</fullName>
    </submittedName>
</protein>
<accession>A0AAE1H6Q1</accession>
<proteinExistence type="predicted"/>
<sequence>VPVGQPPGYYRRHSVCVAPPVGLSHLCVIWKKKCGAPPSRPPDTDTLGLYRARLPACVCVCVRASVRVQ</sequence>
<dbReference type="AlphaFoldDB" id="A0AAE1H6Q1"/>
<reference evidence="1" key="1">
    <citation type="submission" date="2021-07" db="EMBL/GenBank/DDBJ databases">
        <authorList>
            <person name="Catto M.A."/>
            <person name="Jacobson A."/>
            <person name="Kennedy G."/>
            <person name="Labadie P."/>
            <person name="Hunt B.G."/>
            <person name="Srinivasan R."/>
        </authorList>
    </citation>
    <scope>NUCLEOTIDE SEQUENCE</scope>
    <source>
        <strain evidence="1">PL_HMW_Pooled</strain>
        <tissue evidence="1">Head</tissue>
    </source>
</reference>